<dbReference type="Gene3D" id="2.40.100.20">
    <property type="match status" value="1"/>
</dbReference>
<dbReference type="AlphaFoldDB" id="A0AA35M0K5"/>
<accession>A0AA35M0K5</accession>
<dbReference type="SUPFAM" id="SSF50891">
    <property type="entry name" value="Cyclophilin-like"/>
    <property type="match status" value="1"/>
</dbReference>
<dbReference type="Pfam" id="PF18631">
    <property type="entry name" value="Cucumopine_C"/>
    <property type="match status" value="1"/>
</dbReference>
<reference evidence="2" key="1">
    <citation type="submission" date="2023-01" db="EMBL/GenBank/DDBJ databases">
        <authorList>
            <person name="Piombo E."/>
        </authorList>
    </citation>
    <scope>NUCLEOTIDE SEQUENCE</scope>
</reference>
<evidence type="ECO:0000313" key="3">
    <source>
        <dbReference type="Proteomes" id="UP001160390"/>
    </source>
</evidence>
<feature type="domain" description="Cucumopine synthase C-terminal helical bundle" evidence="1">
    <location>
        <begin position="180"/>
        <end position="304"/>
    </location>
</feature>
<dbReference type="InterPro" id="IPR040602">
    <property type="entry name" value="Cucumopine_C"/>
</dbReference>
<name>A0AA35M0K5_9HYPO</name>
<dbReference type="Proteomes" id="UP001160390">
    <property type="component" value="Unassembled WGS sequence"/>
</dbReference>
<keyword evidence="3" id="KW-1185">Reference proteome</keyword>
<dbReference type="EMBL" id="CABFNP030000823">
    <property type="protein sequence ID" value="CAI6088271.1"/>
    <property type="molecule type" value="Genomic_DNA"/>
</dbReference>
<protein>
    <recommendedName>
        <fullName evidence="1">Cucumopine synthase C-terminal helical bundle domain-containing protein</fullName>
    </recommendedName>
</protein>
<dbReference type="InterPro" id="IPR029000">
    <property type="entry name" value="Cyclophilin-like_dom_sf"/>
</dbReference>
<evidence type="ECO:0000259" key="1">
    <source>
        <dbReference type="Pfam" id="PF18631"/>
    </source>
</evidence>
<evidence type="ECO:0000313" key="2">
    <source>
        <dbReference type="EMBL" id="CAI6088271.1"/>
    </source>
</evidence>
<organism evidence="2 3">
    <name type="scientific">Clonostachys chloroleuca</name>
    <dbReference type="NCBI Taxonomy" id="1926264"/>
    <lineage>
        <taxon>Eukaryota</taxon>
        <taxon>Fungi</taxon>
        <taxon>Dikarya</taxon>
        <taxon>Ascomycota</taxon>
        <taxon>Pezizomycotina</taxon>
        <taxon>Sordariomycetes</taxon>
        <taxon>Hypocreomycetidae</taxon>
        <taxon>Hypocreales</taxon>
        <taxon>Bionectriaceae</taxon>
        <taxon>Clonostachys</taxon>
    </lineage>
</organism>
<gene>
    <name evidence="2" type="ORF">CCHLO57077_00010729</name>
</gene>
<comment type="caution">
    <text evidence="2">The sequence shown here is derived from an EMBL/GenBank/DDBJ whole genome shotgun (WGS) entry which is preliminary data.</text>
</comment>
<proteinExistence type="predicted"/>
<sequence>MELPRTITVAGPGPDYTFRIRLQSDANLKVVQGIMSQLPLESFCLHVVVAGETIYMPAPSISLGSKNMVERRLGTVYFNTTSQSICFCYGAVTESTKVNQFAEVVEEDLSNLIQFGKLVYQETINQKLPRIVPISVRLNGNNIPSTSPLVQSLSIRTPVGGWKSVKQIIDRKCEQLRRPEEPDEIKNIRLGAVQTRAGGESSPFQATIFLQGFLSTLGPHVFSRLLSLSEDPEISLSFIIRQTRVFLLDTFDHFKFLNDLGLKGLDTIGAAYEQALGSLESLDDYRALTDSVRTLIQLFYRWVHLIFPWYLKSGFPGRTEEEVAALPKLEVYSSIKNE</sequence>